<feature type="non-terminal residue" evidence="2">
    <location>
        <position position="43"/>
    </location>
</feature>
<dbReference type="AlphaFoldDB" id="A0A087TB53"/>
<dbReference type="EMBL" id="KK114395">
    <property type="protein sequence ID" value="KFM62342.1"/>
    <property type="molecule type" value="Genomic_DNA"/>
</dbReference>
<evidence type="ECO:0000313" key="3">
    <source>
        <dbReference type="Proteomes" id="UP000054359"/>
    </source>
</evidence>
<keyword evidence="1" id="KW-0472">Membrane</keyword>
<dbReference type="Proteomes" id="UP000054359">
    <property type="component" value="Unassembled WGS sequence"/>
</dbReference>
<organism evidence="2 3">
    <name type="scientific">Stegodyphus mimosarum</name>
    <name type="common">African social velvet spider</name>
    <dbReference type="NCBI Taxonomy" id="407821"/>
    <lineage>
        <taxon>Eukaryota</taxon>
        <taxon>Metazoa</taxon>
        <taxon>Ecdysozoa</taxon>
        <taxon>Arthropoda</taxon>
        <taxon>Chelicerata</taxon>
        <taxon>Arachnida</taxon>
        <taxon>Araneae</taxon>
        <taxon>Araneomorphae</taxon>
        <taxon>Entelegynae</taxon>
        <taxon>Eresoidea</taxon>
        <taxon>Eresidae</taxon>
        <taxon>Stegodyphus</taxon>
    </lineage>
</organism>
<proteinExistence type="predicted"/>
<gene>
    <name evidence="2" type="ORF">X975_16242</name>
</gene>
<accession>A0A087TB53</accession>
<evidence type="ECO:0000313" key="2">
    <source>
        <dbReference type="EMBL" id="KFM62342.1"/>
    </source>
</evidence>
<name>A0A087TB53_STEMI</name>
<sequence length="43" mass="5078">MYPIAAFATSFIFQNCCDFEFWSVMKLFIDTITLFVLLNIFCI</sequence>
<keyword evidence="1" id="KW-1133">Transmembrane helix</keyword>
<reference evidence="2 3" key="1">
    <citation type="submission" date="2013-11" db="EMBL/GenBank/DDBJ databases">
        <title>Genome sequencing of Stegodyphus mimosarum.</title>
        <authorList>
            <person name="Bechsgaard J."/>
        </authorList>
    </citation>
    <scope>NUCLEOTIDE SEQUENCE [LARGE SCALE GENOMIC DNA]</scope>
</reference>
<keyword evidence="3" id="KW-1185">Reference proteome</keyword>
<keyword evidence="1" id="KW-0812">Transmembrane</keyword>
<protein>
    <submittedName>
        <fullName evidence="2">Uncharacterized protein</fullName>
    </submittedName>
</protein>
<feature type="transmembrane region" description="Helical" evidence="1">
    <location>
        <begin position="21"/>
        <end position="42"/>
    </location>
</feature>
<evidence type="ECO:0000256" key="1">
    <source>
        <dbReference type="SAM" id="Phobius"/>
    </source>
</evidence>